<dbReference type="Proteomes" id="UP000059419">
    <property type="component" value="Plasmid pEM02"/>
</dbReference>
<protein>
    <submittedName>
        <fullName evidence="1">Integrating conjugative element protein, PFL_4669 family</fullName>
    </submittedName>
</protein>
<accession>A0A0U5L6G2</accession>
<dbReference type="PATRIC" id="fig|1619313.3.peg.4338"/>
<dbReference type="RefSeq" id="WP_067437356.1">
    <property type="nucleotide sequence ID" value="NZ_JACSXD010000012.1"/>
</dbReference>
<gene>
    <name evidence="1" type="ORF">EM595_p1148</name>
</gene>
<proteinExistence type="predicted"/>
<reference evidence="2" key="1">
    <citation type="submission" date="2015-11" db="EMBL/GenBank/DDBJ databases">
        <authorList>
            <person name="Blom J."/>
        </authorList>
    </citation>
    <scope>NUCLEOTIDE SEQUENCE [LARGE SCALE GENOMIC DNA]</scope>
    <source>
        <plasmid evidence="2">pEM02</plasmid>
    </source>
</reference>
<dbReference type="AlphaFoldDB" id="A0A0U5L6G2"/>
<keyword evidence="2" id="KW-1185">Reference proteome</keyword>
<organism evidence="1 2">
    <name type="scientific">Duffyella gerundensis</name>
    <dbReference type="NCBI Taxonomy" id="1619313"/>
    <lineage>
        <taxon>Bacteria</taxon>
        <taxon>Pseudomonadati</taxon>
        <taxon>Pseudomonadota</taxon>
        <taxon>Gammaproteobacteria</taxon>
        <taxon>Enterobacterales</taxon>
        <taxon>Erwiniaceae</taxon>
        <taxon>Duffyella</taxon>
    </lineage>
</organism>
<dbReference type="Pfam" id="PF08900">
    <property type="entry name" value="AcaB"/>
    <property type="match status" value="1"/>
</dbReference>
<dbReference type="EMBL" id="LN907829">
    <property type="protein sequence ID" value="CUU26394.1"/>
    <property type="molecule type" value="Genomic_DNA"/>
</dbReference>
<geneLocation type="plasmid" evidence="2">
    <name>pEM02</name>
</geneLocation>
<name>A0A0U5L6G2_9GAMM</name>
<evidence type="ECO:0000313" key="2">
    <source>
        <dbReference type="Proteomes" id="UP000059419"/>
    </source>
</evidence>
<dbReference type="KEGG" id="ege:EM595_p1148"/>
<dbReference type="OrthoDB" id="8524550at2"/>
<evidence type="ECO:0000313" key="1">
    <source>
        <dbReference type="EMBL" id="CUU26394.1"/>
    </source>
</evidence>
<dbReference type="InterPro" id="IPR014996">
    <property type="entry name" value="AcaB"/>
</dbReference>
<sequence>MAEQTTPQAAPRRSGALQSSLSIDLHSHYAIRLWEGRRRDEAQTRGKKRPEIIGMPQAISRAGIAGRDSAAGNPYADQVLVRLEDALKAATSRVRETVEKVERVLTAIPAGINLSEVSSVEPLNLDVFSRSPLGYRCVWLLVHFDQLALKVFQAFHYGLISLSERDQYLNVGGHAVRQVYGVIQGYKTVPVTYDDIRNNTARGMAATEKLGEIDPAILSGEKRSSFSPLLTTPAEKV</sequence>
<dbReference type="NCBIfam" id="TIGR03761">
    <property type="entry name" value="ICE_PFL4669"/>
    <property type="match status" value="1"/>
</dbReference>